<evidence type="ECO:0000313" key="1">
    <source>
        <dbReference type="EMBL" id="EJT99716.1"/>
    </source>
</evidence>
<dbReference type="GeneID" id="63684011"/>
<dbReference type="HOGENOM" id="CLU_946722_0_0_1"/>
<proteinExistence type="predicted"/>
<organism evidence="1 2">
    <name type="scientific">Dacryopinax primogenitus (strain DJM 731)</name>
    <name type="common">Brown rot fungus</name>
    <dbReference type="NCBI Taxonomy" id="1858805"/>
    <lineage>
        <taxon>Eukaryota</taxon>
        <taxon>Fungi</taxon>
        <taxon>Dikarya</taxon>
        <taxon>Basidiomycota</taxon>
        <taxon>Agaricomycotina</taxon>
        <taxon>Dacrymycetes</taxon>
        <taxon>Dacrymycetales</taxon>
        <taxon>Dacrymycetaceae</taxon>
        <taxon>Dacryopinax</taxon>
    </lineage>
</organism>
<dbReference type="RefSeq" id="XP_040626614.1">
    <property type="nucleotide sequence ID" value="XM_040768949.1"/>
</dbReference>
<reference evidence="1 2" key="1">
    <citation type="journal article" date="2012" name="Science">
        <title>The Paleozoic origin of enzymatic lignin decomposition reconstructed from 31 fungal genomes.</title>
        <authorList>
            <person name="Floudas D."/>
            <person name="Binder M."/>
            <person name="Riley R."/>
            <person name="Barry K."/>
            <person name="Blanchette R.A."/>
            <person name="Henrissat B."/>
            <person name="Martinez A.T."/>
            <person name="Otillar R."/>
            <person name="Spatafora J.W."/>
            <person name="Yadav J.S."/>
            <person name="Aerts A."/>
            <person name="Benoit I."/>
            <person name="Boyd A."/>
            <person name="Carlson A."/>
            <person name="Copeland A."/>
            <person name="Coutinho P.M."/>
            <person name="de Vries R.P."/>
            <person name="Ferreira P."/>
            <person name="Findley K."/>
            <person name="Foster B."/>
            <person name="Gaskell J."/>
            <person name="Glotzer D."/>
            <person name="Gorecki P."/>
            <person name="Heitman J."/>
            <person name="Hesse C."/>
            <person name="Hori C."/>
            <person name="Igarashi K."/>
            <person name="Jurgens J.A."/>
            <person name="Kallen N."/>
            <person name="Kersten P."/>
            <person name="Kohler A."/>
            <person name="Kuees U."/>
            <person name="Kumar T.K.A."/>
            <person name="Kuo A."/>
            <person name="LaButti K."/>
            <person name="Larrondo L.F."/>
            <person name="Lindquist E."/>
            <person name="Ling A."/>
            <person name="Lombard V."/>
            <person name="Lucas S."/>
            <person name="Lundell T."/>
            <person name="Martin R."/>
            <person name="McLaughlin D.J."/>
            <person name="Morgenstern I."/>
            <person name="Morin E."/>
            <person name="Murat C."/>
            <person name="Nagy L.G."/>
            <person name="Nolan M."/>
            <person name="Ohm R.A."/>
            <person name="Patyshakuliyeva A."/>
            <person name="Rokas A."/>
            <person name="Ruiz-Duenas F.J."/>
            <person name="Sabat G."/>
            <person name="Salamov A."/>
            <person name="Samejima M."/>
            <person name="Schmutz J."/>
            <person name="Slot J.C."/>
            <person name="St John F."/>
            <person name="Stenlid J."/>
            <person name="Sun H."/>
            <person name="Sun S."/>
            <person name="Syed K."/>
            <person name="Tsang A."/>
            <person name="Wiebenga A."/>
            <person name="Young D."/>
            <person name="Pisabarro A."/>
            <person name="Eastwood D.C."/>
            <person name="Martin F."/>
            <person name="Cullen D."/>
            <person name="Grigoriev I.V."/>
            <person name="Hibbett D.S."/>
        </authorList>
    </citation>
    <scope>NUCLEOTIDE SEQUENCE [LARGE SCALE GENOMIC DNA]</scope>
    <source>
        <strain evidence="1 2">DJM-731 SS1</strain>
    </source>
</reference>
<dbReference type="EMBL" id="JH795869">
    <property type="protein sequence ID" value="EJT99716.1"/>
    <property type="molecule type" value="Genomic_DNA"/>
</dbReference>
<accession>M5G1K3</accession>
<sequence>MATPATILLPFDVWHNIVLLIEDQADLIQLCLINSNIGAIATKCLYRAVNLSSLLNIVHFYRAVVKHPFLASQTVALSLRLGNHDFQGKVSEYDTCSPDQVSQAARPSAYLRLMFRLIHVLVGLKTLHLATPHSFSQPRIPISFSVNLGRIKRPLSSFTFHAHGQPSVLPILLTQTSLEELCLHGMENVLEELRILPPNCLPRLRFLESDVSMASVLARDRPIQAFSIVGSLTSVEPARLSSCLDHLQMSTGPIQRIDLSLKKTDCNIFSDISTALPDIVALCLDIWLPLVSLI</sequence>
<gene>
    <name evidence="1" type="ORF">DACRYDRAFT_109822</name>
</gene>
<dbReference type="OrthoDB" id="3413943at2759"/>
<dbReference type="Proteomes" id="UP000030653">
    <property type="component" value="Unassembled WGS sequence"/>
</dbReference>
<keyword evidence="2" id="KW-1185">Reference proteome</keyword>
<protein>
    <recommendedName>
        <fullName evidence="3">F-box domain-containing protein</fullName>
    </recommendedName>
</protein>
<evidence type="ECO:0008006" key="3">
    <source>
        <dbReference type="Google" id="ProtNLM"/>
    </source>
</evidence>
<name>M5G1K3_DACPD</name>
<evidence type="ECO:0000313" key="2">
    <source>
        <dbReference type="Proteomes" id="UP000030653"/>
    </source>
</evidence>
<dbReference type="AlphaFoldDB" id="M5G1K3"/>